<dbReference type="InterPro" id="IPR000468">
    <property type="entry name" value="Barstar"/>
</dbReference>
<dbReference type="STRING" id="1036181.SAMN05421756_104268"/>
<proteinExistence type="inferred from homology"/>
<dbReference type="Gene3D" id="3.30.370.10">
    <property type="entry name" value="Barstar-like"/>
    <property type="match status" value="1"/>
</dbReference>
<evidence type="ECO:0000259" key="2">
    <source>
        <dbReference type="Pfam" id="PF01337"/>
    </source>
</evidence>
<accession>A0A1H9HIJ2</accession>
<dbReference type="InterPro" id="IPR035905">
    <property type="entry name" value="Barstar-like_sf"/>
</dbReference>
<gene>
    <name evidence="3" type="ORF">SAMN05421756_104268</name>
</gene>
<dbReference type="AlphaFoldDB" id="A0A1H9HIJ2"/>
<name>A0A1H9HIJ2_9ACTN</name>
<dbReference type="EMBL" id="FOFA01000004">
    <property type="protein sequence ID" value="SEQ62127.1"/>
    <property type="molecule type" value="Genomic_DNA"/>
</dbReference>
<dbReference type="RefSeq" id="WP_139209834.1">
    <property type="nucleotide sequence ID" value="NZ_FOFA01000004.1"/>
</dbReference>
<dbReference type="Proteomes" id="UP000198504">
    <property type="component" value="Unassembled WGS sequence"/>
</dbReference>
<feature type="domain" description="Barstar (barnase inhibitor)" evidence="2">
    <location>
        <begin position="44"/>
        <end position="110"/>
    </location>
</feature>
<sequence length="122" mass="12993">MSDGADVLSGEDQGGVRRVLGPAGPVVDALAADGWAVALVPGARSDHAWWDGLVGALGLPDWFGRNLDALDEVLGDLDRPTALVLASWWAYATARPERWERLLGLLTERSAEPPPLLVVLTD</sequence>
<evidence type="ECO:0000313" key="3">
    <source>
        <dbReference type="EMBL" id="SEQ62127.1"/>
    </source>
</evidence>
<dbReference type="OrthoDB" id="5184890at2"/>
<evidence type="ECO:0000256" key="1">
    <source>
        <dbReference type="ARBA" id="ARBA00006845"/>
    </source>
</evidence>
<dbReference type="SUPFAM" id="SSF52038">
    <property type="entry name" value="Barstar-related"/>
    <property type="match status" value="1"/>
</dbReference>
<dbReference type="Pfam" id="PF01337">
    <property type="entry name" value="Barstar"/>
    <property type="match status" value="1"/>
</dbReference>
<reference evidence="4" key="1">
    <citation type="submission" date="2016-10" db="EMBL/GenBank/DDBJ databases">
        <authorList>
            <person name="Varghese N."/>
            <person name="Submissions S."/>
        </authorList>
    </citation>
    <scope>NUCLEOTIDE SEQUENCE [LARGE SCALE GENOMIC DNA]</scope>
    <source>
        <strain evidence="4">CGMCC 4.6856</strain>
    </source>
</reference>
<keyword evidence="4" id="KW-1185">Reference proteome</keyword>
<organism evidence="3 4">
    <name type="scientific">Microlunatus flavus</name>
    <dbReference type="NCBI Taxonomy" id="1036181"/>
    <lineage>
        <taxon>Bacteria</taxon>
        <taxon>Bacillati</taxon>
        <taxon>Actinomycetota</taxon>
        <taxon>Actinomycetes</taxon>
        <taxon>Propionibacteriales</taxon>
        <taxon>Propionibacteriaceae</taxon>
        <taxon>Microlunatus</taxon>
    </lineage>
</organism>
<evidence type="ECO:0000313" key="4">
    <source>
        <dbReference type="Proteomes" id="UP000198504"/>
    </source>
</evidence>
<comment type="similarity">
    <text evidence="1">Belongs to the barstar family.</text>
</comment>
<protein>
    <submittedName>
        <fullName evidence="3">Barstar (Barnase inhibitor)</fullName>
    </submittedName>
</protein>